<dbReference type="eggNOG" id="KOG4203">
    <property type="taxonomic scope" value="Eukaryota"/>
</dbReference>
<reference evidence="2" key="1">
    <citation type="journal article" date="2011" name="Nature">
        <title>Genome sequence and analysis of the tuber crop potato.</title>
        <authorList>
            <consortium name="The Potato Genome Sequencing Consortium"/>
        </authorList>
    </citation>
    <scope>NUCLEOTIDE SEQUENCE [LARGE SCALE GENOMIC DNA]</scope>
    <source>
        <strain evidence="2">cv. DM1-3 516 R44</strain>
    </source>
</reference>
<dbReference type="GO" id="GO:0009898">
    <property type="term" value="C:cytoplasmic side of plasma membrane"/>
    <property type="evidence" value="ECO:0000318"/>
    <property type="project" value="GO_Central"/>
</dbReference>
<keyword evidence="2" id="KW-1185">Reference proteome</keyword>
<name>M1A7U6_SOLTU</name>
<accession>M1A7U6</accession>
<protein>
    <submittedName>
        <fullName evidence="1">Charged multivesicular body protein 4b</fullName>
    </submittedName>
</protein>
<reference evidence="1" key="2">
    <citation type="submission" date="2015-06" db="UniProtKB">
        <authorList>
            <consortium name="EnsemblPlants"/>
        </authorList>
    </citation>
    <scope>IDENTIFICATION</scope>
    <source>
        <strain evidence="1">DM1-3 516 R44</strain>
    </source>
</reference>
<dbReference type="GO" id="GO:0032511">
    <property type="term" value="P:late endosome to vacuole transport via multivesicular body sorting pathway"/>
    <property type="evidence" value="ECO:0000318"/>
    <property type="project" value="GO_Central"/>
</dbReference>
<dbReference type="AlphaFoldDB" id="M1A7U6"/>
<dbReference type="InParanoid" id="M1A7U6"/>
<dbReference type="EnsemblPlants" id="PGSC0003DMT400016549">
    <property type="protein sequence ID" value="PGSC0003DMT400016549"/>
    <property type="gene ID" value="PGSC0003DMG400006464"/>
</dbReference>
<sequence>MPLNPSAMLDAQFNTIFESMKLLQESMRELQANNKRLWGFFDKVNSGVYSVNRVLLIGCSNGFPLLSVNDASDVCEVSSLTTAHKMFVDMLGRYKYAYSFNLDSTRLYTESESVIHIMDRITLVHKIKCLQLPFDPGVYVTHDVIFLCDMCKDIRSITHIEYLRISANHAVRAVSSSALEKYIDAYDFIQYFYFSNFNLSWKPYTTVASSHGDNSFTVFCEVAIGLGLLSSLLTNIAYFCDKPIARTVFGLGNPNWSCSNDINQRAGVNMNSGVSFVCDVLNDDPQSEKWYSSVFGPAPPTGLNHLQLSNGHSIVEWVDDCSVVVLWIIFASCIRLFYGLITLGYPVTTILKRSSHIFSDDKVSLTPGWFEQFNLKFQIPKFDHCWIQDGVMLDVLVKKAVLFTKIAPEVERAKDFLGEQNRRATIPYLRKQMLYEQQVDQLENFHLPLHDSMLLLEGANTISNTIIDDLGTTAAAREVTQKAPTIEDIDKIIVAISELMEIMKMLQEAIFSQI</sequence>
<dbReference type="HOGENOM" id="CLU_530428_0_0_1"/>
<evidence type="ECO:0000313" key="2">
    <source>
        <dbReference type="Proteomes" id="UP000011115"/>
    </source>
</evidence>
<evidence type="ECO:0000313" key="1">
    <source>
        <dbReference type="EnsemblPlants" id="PGSC0003DMT400016549"/>
    </source>
</evidence>
<dbReference type="Gramene" id="PGSC0003DMT400016549">
    <property type="protein sequence ID" value="PGSC0003DMT400016549"/>
    <property type="gene ID" value="PGSC0003DMG400006464"/>
</dbReference>
<dbReference type="GO" id="GO:0005771">
    <property type="term" value="C:multivesicular body"/>
    <property type="evidence" value="ECO:0000318"/>
    <property type="project" value="GO_Central"/>
</dbReference>
<dbReference type="Pfam" id="PF03357">
    <property type="entry name" value="Snf7"/>
    <property type="match status" value="1"/>
</dbReference>
<dbReference type="eggNOG" id="KOG1656">
    <property type="taxonomic scope" value="Eukaryota"/>
</dbReference>
<dbReference type="PaxDb" id="4113-PGSC0003DMT400016549"/>
<dbReference type="PANTHER" id="PTHR22761">
    <property type="entry name" value="CHARGED MULTIVESICULAR BODY PROTEIN"/>
    <property type="match status" value="1"/>
</dbReference>
<proteinExistence type="predicted"/>
<dbReference type="GO" id="GO:0006900">
    <property type="term" value="P:vesicle budding from membrane"/>
    <property type="evidence" value="ECO:0000318"/>
    <property type="project" value="GO_Central"/>
</dbReference>
<dbReference type="Proteomes" id="UP000011115">
    <property type="component" value="Unassembled WGS sequence"/>
</dbReference>
<dbReference type="PANTHER" id="PTHR22761:SF53">
    <property type="entry name" value="VACUOLAR PROTEIN SORTING-ASSOCIATED PROTEIN 32 HOMOLOG 2-LIKE"/>
    <property type="match status" value="1"/>
</dbReference>
<dbReference type="Gene3D" id="1.10.287.1060">
    <property type="entry name" value="ESAT-6-like"/>
    <property type="match status" value="1"/>
</dbReference>
<dbReference type="InterPro" id="IPR005024">
    <property type="entry name" value="Snf7_fam"/>
</dbReference>
<dbReference type="GO" id="GO:0000815">
    <property type="term" value="C:ESCRT III complex"/>
    <property type="evidence" value="ECO:0000318"/>
    <property type="project" value="GO_Central"/>
</dbReference>
<dbReference type="STRING" id="4113.M1A7U6"/>
<organism evidence="1 2">
    <name type="scientific">Solanum tuberosum</name>
    <name type="common">Potato</name>
    <dbReference type="NCBI Taxonomy" id="4113"/>
    <lineage>
        <taxon>Eukaryota</taxon>
        <taxon>Viridiplantae</taxon>
        <taxon>Streptophyta</taxon>
        <taxon>Embryophyta</taxon>
        <taxon>Tracheophyta</taxon>
        <taxon>Spermatophyta</taxon>
        <taxon>Magnoliopsida</taxon>
        <taxon>eudicotyledons</taxon>
        <taxon>Gunneridae</taxon>
        <taxon>Pentapetalae</taxon>
        <taxon>asterids</taxon>
        <taxon>lamiids</taxon>
        <taxon>Solanales</taxon>
        <taxon>Solanaceae</taxon>
        <taxon>Solanoideae</taxon>
        <taxon>Solaneae</taxon>
        <taxon>Solanum</taxon>
    </lineage>
</organism>